<dbReference type="InterPro" id="IPR007096">
    <property type="entry name" value="RNA-dir_Rpol_cat_phage"/>
</dbReference>
<proteinExistence type="predicted"/>
<keyword evidence="4" id="KW-0547">Nucleotide-binding</keyword>
<dbReference type="InterPro" id="IPR050173">
    <property type="entry name" value="ABC_transporter_C-like"/>
</dbReference>
<organism evidence="13 14">
    <name type="scientific">Dipteronia sinensis</name>
    <dbReference type="NCBI Taxonomy" id="43782"/>
    <lineage>
        <taxon>Eukaryota</taxon>
        <taxon>Viridiplantae</taxon>
        <taxon>Streptophyta</taxon>
        <taxon>Embryophyta</taxon>
        <taxon>Tracheophyta</taxon>
        <taxon>Spermatophyta</taxon>
        <taxon>Magnoliopsida</taxon>
        <taxon>eudicotyledons</taxon>
        <taxon>Gunneridae</taxon>
        <taxon>Pentapetalae</taxon>
        <taxon>rosids</taxon>
        <taxon>malvids</taxon>
        <taxon>Sapindales</taxon>
        <taxon>Sapindaceae</taxon>
        <taxon>Hippocastanoideae</taxon>
        <taxon>Acereae</taxon>
        <taxon>Dipteronia</taxon>
    </lineage>
</organism>
<feature type="transmembrane region" description="Helical" evidence="10">
    <location>
        <begin position="29"/>
        <end position="48"/>
    </location>
</feature>
<dbReference type="GO" id="GO:0140359">
    <property type="term" value="F:ABC-type transporter activity"/>
    <property type="evidence" value="ECO:0007669"/>
    <property type="project" value="InterPro"/>
</dbReference>
<feature type="region of interest" description="Disordered" evidence="9">
    <location>
        <begin position="457"/>
        <end position="489"/>
    </location>
</feature>
<dbReference type="PANTHER" id="PTHR24223:SF263">
    <property type="entry name" value="ABC-TYPE XENOBIOTIC TRANSPORTER"/>
    <property type="match status" value="1"/>
</dbReference>
<comment type="caution">
    <text evidence="13">The sequence shown here is derived from an EMBL/GenBank/DDBJ whole genome shotgun (WGS) entry which is preliminary data.</text>
</comment>
<evidence type="ECO:0000256" key="1">
    <source>
        <dbReference type="ARBA" id="ARBA00012494"/>
    </source>
</evidence>
<dbReference type="GO" id="GO:0003968">
    <property type="term" value="F:RNA-directed RNA polymerase activity"/>
    <property type="evidence" value="ECO:0007669"/>
    <property type="project" value="UniProtKB-EC"/>
</dbReference>
<keyword evidence="7 10" id="KW-1133">Transmembrane helix</keyword>
<dbReference type="EMBL" id="JANJYJ010000002">
    <property type="protein sequence ID" value="KAK3227977.1"/>
    <property type="molecule type" value="Genomic_DNA"/>
</dbReference>
<feature type="transmembrane region" description="Helical" evidence="10">
    <location>
        <begin position="258"/>
        <end position="279"/>
    </location>
</feature>
<feature type="domain" description="ABC transmembrane type-1" evidence="12">
    <location>
        <begin position="184"/>
        <end position="332"/>
    </location>
</feature>
<feature type="transmembrane region" description="Helical" evidence="10">
    <location>
        <begin position="523"/>
        <end position="548"/>
    </location>
</feature>
<keyword evidence="6" id="KW-0693">Viral RNA replication</keyword>
<evidence type="ECO:0000256" key="7">
    <source>
        <dbReference type="ARBA" id="ARBA00022989"/>
    </source>
</evidence>
<dbReference type="InterPro" id="IPR027417">
    <property type="entry name" value="P-loop_NTPase"/>
</dbReference>
<feature type="domain" description="RdRp catalytic" evidence="11">
    <location>
        <begin position="593"/>
        <end position="693"/>
    </location>
</feature>
<evidence type="ECO:0000256" key="2">
    <source>
        <dbReference type="ARBA" id="ARBA00022448"/>
    </source>
</evidence>
<dbReference type="GO" id="GO:0005524">
    <property type="term" value="F:ATP binding"/>
    <property type="evidence" value="ECO:0007669"/>
    <property type="project" value="UniProtKB-KW"/>
</dbReference>
<dbReference type="PANTHER" id="PTHR24223">
    <property type="entry name" value="ATP-BINDING CASSETTE SUB-FAMILY C"/>
    <property type="match status" value="1"/>
</dbReference>
<dbReference type="Gene3D" id="1.20.1560.10">
    <property type="entry name" value="ABC transporter type 1, transmembrane domain"/>
    <property type="match status" value="2"/>
</dbReference>
<reference evidence="13" key="1">
    <citation type="journal article" date="2023" name="Plant J.">
        <title>Genome sequences and population genomics provide insights into the demographic history, inbreeding, and mutation load of two 'living fossil' tree species of Dipteronia.</title>
        <authorList>
            <person name="Feng Y."/>
            <person name="Comes H.P."/>
            <person name="Chen J."/>
            <person name="Zhu S."/>
            <person name="Lu R."/>
            <person name="Zhang X."/>
            <person name="Li P."/>
            <person name="Qiu J."/>
            <person name="Olsen K.M."/>
            <person name="Qiu Y."/>
        </authorList>
    </citation>
    <scope>NUCLEOTIDE SEQUENCE</scope>
    <source>
        <strain evidence="13">NBL</strain>
    </source>
</reference>
<name>A0AAE0EHG3_9ROSI</name>
<evidence type="ECO:0000313" key="14">
    <source>
        <dbReference type="Proteomes" id="UP001281410"/>
    </source>
</evidence>
<evidence type="ECO:0000256" key="10">
    <source>
        <dbReference type="SAM" id="Phobius"/>
    </source>
</evidence>
<gene>
    <name evidence="13" type="ORF">Dsin_007839</name>
</gene>
<accession>A0AAE0EHG3</accession>
<dbReference type="AlphaFoldDB" id="A0AAE0EHG3"/>
<dbReference type="SUPFAM" id="SSF90123">
    <property type="entry name" value="ABC transporter transmembrane region"/>
    <property type="match status" value="2"/>
</dbReference>
<evidence type="ECO:0000256" key="3">
    <source>
        <dbReference type="ARBA" id="ARBA00022692"/>
    </source>
</evidence>
<dbReference type="PROSITE" id="PS50929">
    <property type="entry name" value="ABC_TM1F"/>
    <property type="match status" value="1"/>
</dbReference>
<keyword evidence="5" id="KW-0067">ATP-binding</keyword>
<feature type="transmembrane region" description="Helical" evidence="10">
    <location>
        <begin position="5"/>
        <end position="23"/>
    </location>
</feature>
<evidence type="ECO:0000259" key="12">
    <source>
        <dbReference type="PROSITE" id="PS50929"/>
    </source>
</evidence>
<feature type="transmembrane region" description="Helical" evidence="10">
    <location>
        <begin position="285"/>
        <end position="305"/>
    </location>
</feature>
<sequence length="693" mass="78278">MIVEIVSMLCVLICMINGIVSMLDMDFLINLITGIVSLNSSMFTIGLIKLHLSKNGTVKFCYVIVFMQDFYAFHIFGKQCIDGYYTLLQSEGIRSSENVTPFADAGFFSTISFWWLNPLVKKGKEKILEDADIPELRPADQAQTCYLIYMEQMNKRKQKGLSDSPSMFELASGKESFQYEAYALTGGLLLAKCLESLSERQWYFQTRLIGLQVRSLLSAAIYQKQLRLSYAVKLNYSLGEIVSYATVDAYYKIGEFPYWFHQIWATSLVLCFALVFLYYHVGLATVEALITVLLIFLASSPLTKLQHKYQTKLMIAQDRRLKAITEALANMKFEHCSGANKDDPRELENTDTRQIKSDNKMYWSIWIMSSEISWDACSSSKATLRNIDLMVKHGEKVAICGEEYVMGALSGKTVLLVTHQVDFLPAFDLILLMAGGKILDAATPEFQDLVDANQKKTAGSERHFEFDSSTRPPTSEGEIKETNVGKQNLKTPFGDQLIKKEERETGDTGLKPYLQYLSHNKSFLYFFLQFVLHLLFVIAQMIQSYWFAAEIQTSLRYCFASAKELMRMNGTTKSSIANHLAESIVGATTIRAFRQEDGFFSKHLKLIDANACPYFHSSSADGWLVQRLEILCAIVLSSSALAMTLLPLGPSASGKLVEYDKPTKLINKDGSLFGQLVKEYWSHSTNSSIRLED</sequence>
<keyword evidence="14" id="KW-1185">Reference proteome</keyword>
<dbReference type="InterPro" id="IPR036640">
    <property type="entry name" value="ABC1_TM_sf"/>
</dbReference>
<dbReference type="Proteomes" id="UP001281410">
    <property type="component" value="Unassembled WGS sequence"/>
</dbReference>
<keyword evidence="3 10" id="KW-0812">Transmembrane</keyword>
<dbReference type="GO" id="GO:0016020">
    <property type="term" value="C:membrane"/>
    <property type="evidence" value="ECO:0007669"/>
    <property type="project" value="InterPro"/>
</dbReference>
<dbReference type="GO" id="GO:0019079">
    <property type="term" value="P:viral genome replication"/>
    <property type="evidence" value="ECO:0007669"/>
    <property type="project" value="InterPro"/>
</dbReference>
<dbReference type="Pfam" id="PF00664">
    <property type="entry name" value="ABC_membrane"/>
    <property type="match status" value="1"/>
</dbReference>
<dbReference type="PROSITE" id="PS50522">
    <property type="entry name" value="RDRP_PHAGE"/>
    <property type="match status" value="1"/>
</dbReference>
<dbReference type="EC" id="2.7.7.48" evidence="1"/>
<evidence type="ECO:0000256" key="8">
    <source>
        <dbReference type="ARBA" id="ARBA00023136"/>
    </source>
</evidence>
<feature type="compositionally biased region" description="Basic and acidic residues" evidence="9">
    <location>
        <begin position="458"/>
        <end position="468"/>
    </location>
</feature>
<dbReference type="Gene3D" id="3.40.50.300">
    <property type="entry name" value="P-loop containing nucleotide triphosphate hydrolases"/>
    <property type="match status" value="1"/>
</dbReference>
<dbReference type="InterPro" id="IPR011527">
    <property type="entry name" value="ABC1_TM_dom"/>
</dbReference>
<evidence type="ECO:0000313" key="13">
    <source>
        <dbReference type="EMBL" id="KAK3227977.1"/>
    </source>
</evidence>
<protein>
    <recommendedName>
        <fullName evidence="1">RNA-directed RNA polymerase</fullName>
        <ecNumber evidence="1">2.7.7.48</ecNumber>
    </recommendedName>
</protein>
<evidence type="ECO:0000256" key="6">
    <source>
        <dbReference type="ARBA" id="ARBA00022953"/>
    </source>
</evidence>
<evidence type="ECO:0000259" key="11">
    <source>
        <dbReference type="PROSITE" id="PS50522"/>
    </source>
</evidence>
<evidence type="ECO:0000256" key="9">
    <source>
        <dbReference type="SAM" id="MobiDB-lite"/>
    </source>
</evidence>
<evidence type="ECO:0000256" key="4">
    <source>
        <dbReference type="ARBA" id="ARBA00022741"/>
    </source>
</evidence>
<keyword evidence="8 10" id="KW-0472">Membrane</keyword>
<keyword evidence="2" id="KW-0813">Transport</keyword>
<evidence type="ECO:0000256" key="5">
    <source>
        <dbReference type="ARBA" id="ARBA00022840"/>
    </source>
</evidence>